<evidence type="ECO:0000313" key="1">
    <source>
        <dbReference type="EMBL" id="VDO18790.1"/>
    </source>
</evidence>
<reference evidence="1 2" key="1">
    <citation type="submission" date="2018-11" db="EMBL/GenBank/DDBJ databases">
        <authorList>
            <consortium name="Pathogen Informatics"/>
        </authorList>
    </citation>
    <scope>NUCLEOTIDE SEQUENCE [LARGE SCALE GENOMIC DNA]</scope>
</reference>
<dbReference type="Proteomes" id="UP000050761">
    <property type="component" value="Unassembled WGS sequence"/>
</dbReference>
<keyword evidence="2" id="KW-1185">Reference proteome</keyword>
<reference evidence="3" key="2">
    <citation type="submission" date="2019-09" db="UniProtKB">
        <authorList>
            <consortium name="WormBaseParasite"/>
        </authorList>
    </citation>
    <scope>IDENTIFICATION</scope>
</reference>
<evidence type="ECO:0000313" key="2">
    <source>
        <dbReference type="Proteomes" id="UP000050761"/>
    </source>
</evidence>
<dbReference type="EMBL" id="UZAH01000273">
    <property type="protein sequence ID" value="VDO18790.1"/>
    <property type="molecule type" value="Genomic_DNA"/>
</dbReference>
<accession>A0A183F2N6</accession>
<sequence>MFTVISDAKYPVAILISFEMAPSHSLRVFIITTHINGASVSDISKTLSTSVPLRSTPRLCCHSLRSALRCAARFGPASNAKLFWHLLRSAVEYGAIAASDELREARGSSSQCNSSLRCVTPSMAAQIYPVWSSEEET</sequence>
<gene>
    <name evidence="1" type="ORF">HPBE_LOCUS408</name>
</gene>
<accession>A0A3P7TAG7</accession>
<protein>
    <submittedName>
        <fullName evidence="1 3">Uncharacterized protein</fullName>
    </submittedName>
</protein>
<dbReference type="WBParaSite" id="HPBE_0000040701-mRNA-1">
    <property type="protein sequence ID" value="HPBE_0000040701-mRNA-1"/>
    <property type="gene ID" value="HPBE_0000040701"/>
</dbReference>
<organism evidence="2 3">
    <name type="scientific">Heligmosomoides polygyrus</name>
    <name type="common">Parasitic roundworm</name>
    <dbReference type="NCBI Taxonomy" id="6339"/>
    <lineage>
        <taxon>Eukaryota</taxon>
        <taxon>Metazoa</taxon>
        <taxon>Ecdysozoa</taxon>
        <taxon>Nematoda</taxon>
        <taxon>Chromadorea</taxon>
        <taxon>Rhabditida</taxon>
        <taxon>Rhabditina</taxon>
        <taxon>Rhabditomorpha</taxon>
        <taxon>Strongyloidea</taxon>
        <taxon>Heligmosomidae</taxon>
        <taxon>Heligmosomoides</taxon>
    </lineage>
</organism>
<evidence type="ECO:0000313" key="3">
    <source>
        <dbReference type="WBParaSite" id="HPBE_0000040701-mRNA-1"/>
    </source>
</evidence>
<name>A0A183F2N6_HELPZ</name>
<dbReference type="AlphaFoldDB" id="A0A183F2N6"/>
<proteinExistence type="predicted"/>